<dbReference type="InterPro" id="IPR005225">
    <property type="entry name" value="Small_GTP-bd"/>
</dbReference>
<organism evidence="8 9">
    <name type="scientific">Clupea harengus</name>
    <name type="common">Atlantic herring</name>
    <dbReference type="NCBI Taxonomy" id="7950"/>
    <lineage>
        <taxon>Eukaryota</taxon>
        <taxon>Metazoa</taxon>
        <taxon>Chordata</taxon>
        <taxon>Craniata</taxon>
        <taxon>Vertebrata</taxon>
        <taxon>Euteleostomi</taxon>
        <taxon>Actinopterygii</taxon>
        <taxon>Neopterygii</taxon>
        <taxon>Teleostei</taxon>
        <taxon>Clupei</taxon>
        <taxon>Clupeiformes</taxon>
        <taxon>Clupeoidei</taxon>
        <taxon>Clupeidae</taxon>
        <taxon>Clupea</taxon>
    </lineage>
</organism>
<dbReference type="Pfam" id="PF00071">
    <property type="entry name" value="Ras"/>
    <property type="match status" value="1"/>
</dbReference>
<protein>
    <submittedName>
        <fullName evidence="9">Ras and EF-hand domain-containing protein-like isoform X2</fullName>
    </submittedName>
</protein>
<evidence type="ECO:0000256" key="1">
    <source>
        <dbReference type="ARBA" id="ARBA00004496"/>
    </source>
</evidence>
<dbReference type="PRINTS" id="PR00449">
    <property type="entry name" value="RASTRNSFRMNG"/>
</dbReference>
<dbReference type="SMART" id="SM00174">
    <property type="entry name" value="RHO"/>
    <property type="match status" value="1"/>
</dbReference>
<comment type="subcellular location">
    <subcellularLocation>
        <location evidence="1">Cytoplasm</location>
    </subcellularLocation>
</comment>
<dbReference type="SMART" id="SM00173">
    <property type="entry name" value="RAS"/>
    <property type="match status" value="1"/>
</dbReference>
<keyword evidence="4 6" id="KW-0175">Coiled coil</keyword>
<evidence type="ECO:0000256" key="5">
    <source>
        <dbReference type="ARBA" id="ARBA00023134"/>
    </source>
</evidence>
<dbReference type="FunFam" id="3.40.50.300:FF:001348">
    <property type="entry name" value="Ras and EF-hand domain-containing protein"/>
    <property type="match status" value="1"/>
</dbReference>
<keyword evidence="2" id="KW-0963">Cytoplasm</keyword>
<dbReference type="SMART" id="SM00176">
    <property type="entry name" value="RAN"/>
    <property type="match status" value="1"/>
</dbReference>
<dbReference type="Gene3D" id="3.40.50.300">
    <property type="entry name" value="P-loop containing nucleotide triphosphate hydrolases"/>
    <property type="match status" value="1"/>
</dbReference>
<dbReference type="NCBIfam" id="TIGR00231">
    <property type="entry name" value="small_GTP"/>
    <property type="match status" value="1"/>
</dbReference>
<keyword evidence="8" id="KW-1185">Reference proteome</keyword>
<dbReference type="PROSITE" id="PS51419">
    <property type="entry name" value="RAB"/>
    <property type="match status" value="1"/>
</dbReference>
<reference evidence="9" key="1">
    <citation type="submission" date="2025-08" db="UniProtKB">
        <authorList>
            <consortium name="RefSeq"/>
        </authorList>
    </citation>
    <scope>IDENTIFICATION</scope>
</reference>
<feature type="coiled-coil region" evidence="6">
    <location>
        <begin position="113"/>
        <end position="186"/>
    </location>
</feature>
<evidence type="ECO:0000256" key="2">
    <source>
        <dbReference type="ARBA" id="ARBA00022490"/>
    </source>
</evidence>
<dbReference type="GO" id="GO:0003924">
    <property type="term" value="F:GTPase activity"/>
    <property type="evidence" value="ECO:0007669"/>
    <property type="project" value="InterPro"/>
</dbReference>
<dbReference type="SMART" id="SM00175">
    <property type="entry name" value="RAB"/>
    <property type="match status" value="1"/>
</dbReference>
<dbReference type="RefSeq" id="XP_012692014.2">
    <property type="nucleotide sequence ID" value="XM_012836560.3"/>
</dbReference>
<evidence type="ECO:0000256" key="7">
    <source>
        <dbReference type="SAM" id="MobiDB-lite"/>
    </source>
</evidence>
<dbReference type="GO" id="GO:0005737">
    <property type="term" value="C:cytoplasm"/>
    <property type="evidence" value="ECO:0007669"/>
    <property type="project" value="UniProtKB-SubCell"/>
</dbReference>
<keyword evidence="5" id="KW-0342">GTP-binding</keyword>
<keyword evidence="3" id="KW-0547">Nucleotide-binding</keyword>
<dbReference type="InterPro" id="IPR050227">
    <property type="entry name" value="Rab"/>
</dbReference>
<evidence type="ECO:0000256" key="6">
    <source>
        <dbReference type="SAM" id="Coils"/>
    </source>
</evidence>
<accession>A0A6P3W816</accession>
<evidence type="ECO:0000313" key="9">
    <source>
        <dbReference type="RefSeq" id="XP_012692014.2"/>
    </source>
</evidence>
<dbReference type="SUPFAM" id="SSF52540">
    <property type="entry name" value="P-loop containing nucleoside triphosphate hydrolases"/>
    <property type="match status" value="1"/>
</dbReference>
<dbReference type="GO" id="GO:0005525">
    <property type="term" value="F:GTP binding"/>
    <property type="evidence" value="ECO:0007669"/>
    <property type="project" value="UniProtKB-KW"/>
</dbReference>
<gene>
    <name evidence="9" type="primary">LOC105908092</name>
</gene>
<dbReference type="Proteomes" id="UP000515152">
    <property type="component" value="Chromosome 6"/>
</dbReference>
<evidence type="ECO:0000256" key="3">
    <source>
        <dbReference type="ARBA" id="ARBA00022741"/>
    </source>
</evidence>
<evidence type="ECO:0000256" key="4">
    <source>
        <dbReference type="ARBA" id="ARBA00023054"/>
    </source>
</evidence>
<dbReference type="AlphaFoldDB" id="A0A6P3W816"/>
<evidence type="ECO:0000313" key="8">
    <source>
        <dbReference type="Proteomes" id="UP000515152"/>
    </source>
</evidence>
<dbReference type="CDD" id="cd00154">
    <property type="entry name" value="Rab"/>
    <property type="match status" value="1"/>
</dbReference>
<dbReference type="PROSITE" id="PS51421">
    <property type="entry name" value="RAS"/>
    <property type="match status" value="1"/>
</dbReference>
<sequence>MGNTHRRRLSASEVKNESELLNKVDGVCSLLNQLNTEDKFLLYSHKAEETYLAHATNISDEVNEGLSSVNIRPKSRRLVNLKEWEDSLDCDGGFLRWYKEITSGQMTDLEVFLKAQEEEKQQLETCLAFLKGKHVSELADSHAEINALRQENEHLTTALLKAQAEVTRIQTQLDKLKQEFMAQENAEIKERVSPNPLTGQIMGMRSPLGVMSRVENIPMGLWSNCRMSSKRRDNIPGSMMPTRKRILILFSGLSDSESVLDVNESDRDFTQESDEDTTDPQTTSEGLSVESSCSSSGLLCQRKPLHSDLIQPAGVLLSGEEKSGPMYRLVLAGDVGSGKSSFLLRLSQHQFKEDMQSTVGVDCKMKRMLVDGKRMALQIWDTAGHERFHSISGSYFRKAHGILLLYDITSEQSFLNIPQWLEQIEAYTGTSVPICLVGNKVDLRGGVPDNLCVSSACGMRLATTSGALFFETSAKDGTSVVEAVLHLAREVKKVDVPINSTLQLTSVGDRDSTAGNCCWA</sequence>
<name>A0A6P3W816_CLUHA</name>
<proteinExistence type="predicted"/>
<dbReference type="PANTHER" id="PTHR47977">
    <property type="entry name" value="RAS-RELATED PROTEIN RAB"/>
    <property type="match status" value="1"/>
</dbReference>
<dbReference type="InterPro" id="IPR027417">
    <property type="entry name" value="P-loop_NTPase"/>
</dbReference>
<dbReference type="GeneID" id="105908092"/>
<feature type="region of interest" description="Disordered" evidence="7">
    <location>
        <begin position="261"/>
        <end position="292"/>
    </location>
</feature>
<dbReference type="InterPro" id="IPR001806">
    <property type="entry name" value="Small_GTPase"/>
</dbReference>